<dbReference type="InterPro" id="IPR036397">
    <property type="entry name" value="RNaseH_sf"/>
</dbReference>
<organism evidence="3 4">
    <name type="scientific">Heracleum sosnowskyi</name>
    <dbReference type="NCBI Taxonomy" id="360622"/>
    <lineage>
        <taxon>Eukaryota</taxon>
        <taxon>Viridiplantae</taxon>
        <taxon>Streptophyta</taxon>
        <taxon>Embryophyta</taxon>
        <taxon>Tracheophyta</taxon>
        <taxon>Spermatophyta</taxon>
        <taxon>Magnoliopsida</taxon>
        <taxon>eudicotyledons</taxon>
        <taxon>Gunneridae</taxon>
        <taxon>Pentapetalae</taxon>
        <taxon>asterids</taxon>
        <taxon>campanulids</taxon>
        <taxon>Apiales</taxon>
        <taxon>Apiaceae</taxon>
        <taxon>Apioideae</taxon>
        <taxon>apioid superclade</taxon>
        <taxon>Tordylieae</taxon>
        <taxon>Tordyliinae</taxon>
        <taxon>Heracleum</taxon>
    </lineage>
</organism>
<reference evidence="3" key="1">
    <citation type="submission" date="2023-02" db="EMBL/GenBank/DDBJ databases">
        <title>Genome of toxic invasive species Heracleum sosnowskyi carries increased number of genes despite the absence of recent whole-genome duplications.</title>
        <authorList>
            <person name="Schelkunov M."/>
            <person name="Shtratnikova V."/>
            <person name="Makarenko M."/>
            <person name="Klepikova A."/>
            <person name="Omelchenko D."/>
            <person name="Novikova G."/>
            <person name="Obukhova E."/>
            <person name="Bogdanov V."/>
            <person name="Penin A."/>
            <person name="Logacheva M."/>
        </authorList>
    </citation>
    <scope>NUCLEOTIDE SEQUENCE</scope>
    <source>
        <strain evidence="3">Hsosn_3</strain>
        <tissue evidence="3">Leaf</tissue>
    </source>
</reference>
<dbReference type="EMBL" id="JAUIZM010000011">
    <property type="protein sequence ID" value="KAK1358404.1"/>
    <property type="molecule type" value="Genomic_DNA"/>
</dbReference>
<evidence type="ECO:0000259" key="2">
    <source>
        <dbReference type="Pfam" id="PF13456"/>
    </source>
</evidence>
<dbReference type="GO" id="GO:0004523">
    <property type="term" value="F:RNA-DNA hybrid ribonuclease activity"/>
    <property type="evidence" value="ECO:0007669"/>
    <property type="project" value="InterPro"/>
</dbReference>
<evidence type="ECO:0000313" key="3">
    <source>
        <dbReference type="EMBL" id="KAK1358404.1"/>
    </source>
</evidence>
<name>A0AAD8H0X4_9APIA</name>
<gene>
    <name evidence="3" type="ORF">POM88_051660</name>
</gene>
<evidence type="ECO:0000313" key="4">
    <source>
        <dbReference type="Proteomes" id="UP001237642"/>
    </source>
</evidence>
<keyword evidence="4" id="KW-1185">Reference proteome</keyword>
<proteinExistence type="predicted"/>
<accession>A0AAD8H0X4</accession>
<protein>
    <recommendedName>
        <fullName evidence="2">RNase H type-1 domain-containing protein</fullName>
    </recommendedName>
</protein>
<dbReference type="SUPFAM" id="SSF53098">
    <property type="entry name" value="Ribonuclease H-like"/>
    <property type="match status" value="1"/>
</dbReference>
<dbReference type="GO" id="GO:0003676">
    <property type="term" value="F:nucleic acid binding"/>
    <property type="evidence" value="ECO:0007669"/>
    <property type="project" value="InterPro"/>
</dbReference>
<keyword evidence="1" id="KW-0175">Coiled coil</keyword>
<comment type="caution">
    <text evidence="3">The sequence shown here is derived from an EMBL/GenBank/DDBJ whole genome shotgun (WGS) entry which is preliminary data.</text>
</comment>
<dbReference type="AlphaFoldDB" id="A0AAD8H0X4"/>
<dbReference type="Proteomes" id="UP001237642">
    <property type="component" value="Unassembled WGS sequence"/>
</dbReference>
<dbReference type="InterPro" id="IPR002156">
    <property type="entry name" value="RNaseH_domain"/>
</dbReference>
<sequence>MSLDSFGAMMRSQVYSKDQKVFQGDLPYYGISVFLTAWKVSSNRNLIWAKLVESVSGSEFHCINMYMPNSNSLRQEIKVVNWGPKPFKFFNVWLKNDKLQCRIKFRLSKEKEERVVNIQKIMKSIKEEARSWNKEENGDVYKNIDSLELLISNAEDKFEDEKKITMWKMELENQKLIRDQLLAQKTKDLEHVENKSGLSEGMKGIIDLSRNQAQRDLLHFGNYSWVVGNGRSIFFWEDRWSERGDIQSNSKSLKGILALVRGSNLKQAWEVVVSSTFWTLWLARNEYIFKGTKISLESSFLLVQLRSFQWCLTAELTKSELDTLWKVNPEGCILLRNKHKRRELFLGWNTSLVGYCDGSFKELENGTMMSGMGGILLNNKDETSFVFSGKCNSSSQVEAELEAIIFLANAAITHLNHTSKVIICTDCALAVQSLSKVKELWKYDMGLGAIADEFEEISEEDHLAEEIQDAEEMEEVQGDDEEGMQLVEGIKLDGMGIQG</sequence>
<feature type="domain" description="RNase H type-1" evidence="2">
    <location>
        <begin position="357"/>
        <end position="438"/>
    </location>
</feature>
<reference evidence="3" key="2">
    <citation type="submission" date="2023-05" db="EMBL/GenBank/DDBJ databases">
        <authorList>
            <person name="Schelkunov M.I."/>
        </authorList>
    </citation>
    <scope>NUCLEOTIDE SEQUENCE</scope>
    <source>
        <strain evidence="3">Hsosn_3</strain>
        <tissue evidence="3">Leaf</tissue>
    </source>
</reference>
<dbReference type="Gene3D" id="3.30.420.10">
    <property type="entry name" value="Ribonuclease H-like superfamily/Ribonuclease H"/>
    <property type="match status" value="1"/>
</dbReference>
<evidence type="ECO:0000256" key="1">
    <source>
        <dbReference type="SAM" id="Coils"/>
    </source>
</evidence>
<dbReference type="InterPro" id="IPR012337">
    <property type="entry name" value="RNaseH-like_sf"/>
</dbReference>
<dbReference type="Pfam" id="PF13456">
    <property type="entry name" value="RVT_3"/>
    <property type="match status" value="1"/>
</dbReference>
<feature type="coiled-coil region" evidence="1">
    <location>
        <begin position="108"/>
        <end position="164"/>
    </location>
</feature>